<keyword evidence="1" id="KW-0472">Membrane</keyword>
<name>A0A5B1M818_9ACTN</name>
<dbReference type="InterPro" id="IPR045382">
    <property type="entry name" value="DUF6529"/>
</dbReference>
<feature type="transmembrane region" description="Helical" evidence="1">
    <location>
        <begin position="12"/>
        <end position="34"/>
    </location>
</feature>
<dbReference type="Proteomes" id="UP000324351">
    <property type="component" value="Unassembled WGS sequence"/>
</dbReference>
<evidence type="ECO:0000313" key="3">
    <source>
        <dbReference type="Proteomes" id="UP000324351"/>
    </source>
</evidence>
<dbReference type="AlphaFoldDB" id="A0A5B1M818"/>
<feature type="transmembrane region" description="Helical" evidence="1">
    <location>
        <begin position="54"/>
        <end position="75"/>
    </location>
</feature>
<keyword evidence="1" id="KW-0812">Transmembrane</keyword>
<dbReference type="RefSeq" id="WP_149748291.1">
    <property type="nucleotide sequence ID" value="NZ_VUJW01000001.1"/>
</dbReference>
<keyword evidence="3" id="KW-1185">Reference proteome</keyword>
<reference evidence="2 3" key="1">
    <citation type="submission" date="2019-09" db="EMBL/GenBank/DDBJ databases">
        <title>Nocardioides panacisoli sp. nov., isolated from the soil of a ginseng field.</title>
        <authorList>
            <person name="Cho C."/>
        </authorList>
    </citation>
    <scope>NUCLEOTIDE SEQUENCE [LARGE SCALE GENOMIC DNA]</scope>
    <source>
        <strain evidence="2 3">BN140041</strain>
    </source>
</reference>
<feature type="transmembrane region" description="Helical" evidence="1">
    <location>
        <begin position="96"/>
        <end position="115"/>
    </location>
</feature>
<gene>
    <name evidence="2" type="ORF">F0U47_00120</name>
</gene>
<dbReference type="Pfam" id="PF20139">
    <property type="entry name" value="DUF6529"/>
    <property type="match status" value="1"/>
</dbReference>
<dbReference type="EMBL" id="VUJW01000001">
    <property type="protein sequence ID" value="KAA1428668.1"/>
    <property type="molecule type" value="Genomic_DNA"/>
</dbReference>
<evidence type="ECO:0000313" key="2">
    <source>
        <dbReference type="EMBL" id="KAA1428668.1"/>
    </source>
</evidence>
<evidence type="ECO:0008006" key="4">
    <source>
        <dbReference type="Google" id="ProtNLM"/>
    </source>
</evidence>
<sequence>MADAHRTGLDRAGLAVCLLAGVAVATTLGVVGAQQGQPRLLPVWWFTSMQSMKAWLSSAVLLMIVAQVLTASWMYGRLPLVRRAPAWVGPIHRVNGVLAFLLSLPVAYYCVYAFGFDTLTPRTTLHSVAGCVFYGAFASKMIGLRMARLPGWLIPVLGGTLFTAFVVAWYLSSWWWFQLVGYGR</sequence>
<feature type="transmembrane region" description="Helical" evidence="1">
    <location>
        <begin position="127"/>
        <end position="144"/>
    </location>
</feature>
<proteinExistence type="predicted"/>
<comment type="caution">
    <text evidence="2">The sequence shown here is derived from an EMBL/GenBank/DDBJ whole genome shotgun (WGS) entry which is preliminary data.</text>
</comment>
<keyword evidence="1" id="KW-1133">Transmembrane helix</keyword>
<feature type="transmembrane region" description="Helical" evidence="1">
    <location>
        <begin position="156"/>
        <end position="177"/>
    </location>
</feature>
<protein>
    <recommendedName>
        <fullName evidence="4">Cytochrome b561 domain-containing protein</fullName>
    </recommendedName>
</protein>
<evidence type="ECO:0000256" key="1">
    <source>
        <dbReference type="SAM" id="Phobius"/>
    </source>
</evidence>
<accession>A0A5B1M818</accession>
<reference evidence="2 3" key="2">
    <citation type="submission" date="2019-09" db="EMBL/GenBank/DDBJ databases">
        <authorList>
            <person name="Jin C."/>
        </authorList>
    </citation>
    <scope>NUCLEOTIDE SEQUENCE [LARGE SCALE GENOMIC DNA]</scope>
    <source>
        <strain evidence="2 3">BN140041</strain>
    </source>
</reference>
<organism evidence="2 3">
    <name type="scientific">Nocardioides antri</name>
    <dbReference type="NCBI Taxonomy" id="2607659"/>
    <lineage>
        <taxon>Bacteria</taxon>
        <taxon>Bacillati</taxon>
        <taxon>Actinomycetota</taxon>
        <taxon>Actinomycetes</taxon>
        <taxon>Propionibacteriales</taxon>
        <taxon>Nocardioidaceae</taxon>
        <taxon>Nocardioides</taxon>
    </lineage>
</organism>